<evidence type="ECO:0000259" key="14">
    <source>
        <dbReference type="Pfam" id="PF12806"/>
    </source>
</evidence>
<protein>
    <recommendedName>
        <fullName evidence="9">3-methylmercaptopropionyl-CoA dehydrogenase</fullName>
        <ecNumber evidence="8">1.3.99.41</ecNumber>
    </recommendedName>
</protein>
<comment type="caution">
    <text evidence="15">The sequence shown here is derived from an EMBL/GenBank/DDBJ whole genome shotgun (WGS) entry which is preliminary data.</text>
</comment>
<comment type="catalytic activity">
    <reaction evidence="6">
        <text>3-(methylsulfanyl)propanoyl-CoA + oxidized [electron-transfer flavoprotein] + H(+) = 3-(methylsulfanyl)acryloyl-CoA + reduced [electron-transfer flavoprotein]</text>
        <dbReference type="Rhea" id="RHEA:52612"/>
        <dbReference type="Rhea" id="RHEA-COMP:10685"/>
        <dbReference type="Rhea" id="RHEA-COMP:10686"/>
        <dbReference type="ChEBI" id="CHEBI:15378"/>
        <dbReference type="ChEBI" id="CHEBI:57692"/>
        <dbReference type="ChEBI" id="CHEBI:58307"/>
        <dbReference type="ChEBI" id="CHEBI:82815"/>
        <dbReference type="ChEBI" id="CHEBI:84994"/>
        <dbReference type="EC" id="1.3.99.41"/>
    </reaction>
    <physiologicalReaction direction="left-to-right" evidence="6">
        <dbReference type="Rhea" id="RHEA:52613"/>
    </physiologicalReaction>
</comment>
<dbReference type="Gene3D" id="1.20.140.10">
    <property type="entry name" value="Butyryl-CoA Dehydrogenase, subunit A, domain 3"/>
    <property type="match status" value="1"/>
</dbReference>
<evidence type="ECO:0000313" key="15">
    <source>
        <dbReference type="EMBL" id="KCV80747.1"/>
    </source>
</evidence>
<keyword evidence="3 10" id="KW-0285">Flavoprotein</keyword>
<dbReference type="Pfam" id="PF00441">
    <property type="entry name" value="Acyl-CoA_dh_1"/>
    <property type="match status" value="1"/>
</dbReference>
<reference evidence="15 16" key="1">
    <citation type="submission" date="2013-04" db="EMBL/GenBank/DDBJ databases">
        <title>Shimia sp. 22II-S11-Z10 Genome Sequencing.</title>
        <authorList>
            <person name="Lai Q."/>
            <person name="Li G."/>
            <person name="Shao Z."/>
        </authorList>
    </citation>
    <scope>NUCLEOTIDE SEQUENCE [LARGE SCALE GENOMIC DNA]</scope>
    <source>
        <strain evidence="16">22II-S11-Z10</strain>
    </source>
</reference>
<dbReference type="InterPro" id="IPR006091">
    <property type="entry name" value="Acyl-CoA_Oxase/DH_mid-dom"/>
</dbReference>
<organism evidence="15 16">
    <name type="scientific">Actibacterium atlanticum</name>
    <dbReference type="NCBI Taxonomy" id="1461693"/>
    <lineage>
        <taxon>Bacteria</taxon>
        <taxon>Pseudomonadati</taxon>
        <taxon>Pseudomonadota</taxon>
        <taxon>Alphaproteobacteria</taxon>
        <taxon>Rhodobacterales</taxon>
        <taxon>Roseobacteraceae</taxon>
        <taxon>Actibacterium</taxon>
    </lineage>
</organism>
<feature type="domain" description="Acyl-CoA dehydrogenase/oxidase N-terminal" evidence="13">
    <location>
        <begin position="74"/>
        <end position="156"/>
    </location>
</feature>
<gene>
    <name evidence="15" type="ORF">ATO10_15722</name>
</gene>
<dbReference type="OrthoDB" id="9807883at2"/>
<sequence>MTYSAPLQDMRFVLHNLCDLDAISQLSGFQDISPDMVDAILEEAAKYAAQELSVLNRVGDLEGLGFDQGNVTTPKGWREAYDMLVEMGWNSPTASPEHGGMGLPFVVNACIQEMFQGANMAFQLCPMLTQGAIEALEGYASDALKETYLPKLVSGEWAGTMNLTEPQAGSDLAAIRSKAVPEADHYRISGQKIFITYGEHDLTENIVHLVLARLPDAPAGVKGISLFVVPKVMPDGTKNDVRCVSIEHKLGIHASPTCTLSFGEQDGAIGYLVGEANRGLEYMFAMMNNARLSVGLQGIGVAEHACQDAAAYALDRKQGQAANVEDSAPIIHHPDVRRMLASMKSRTEAARILAYRAAAALDMAHRADDTETRARAQRRVDLLIPVVKGWSTELAIDVASLGVQVHGGMGYVEETGAAQHLRDARITTIYEGTTGIQALDLVGRKIIRDGGVAARELVAELRETRERLAKAHNGQAELQPLLPMIEEAANLIETATGWLLDNPKKSPAAAMNVLDLFGLCLGGWAQADAALAALDQISLGQNTGFTETKLRLAAFYAQQVFPEARARMTSIKGGSDSVYALSPQDLAPAM</sequence>
<evidence type="ECO:0000256" key="7">
    <source>
        <dbReference type="ARBA" id="ARBA00058683"/>
    </source>
</evidence>
<feature type="domain" description="Acetyl-CoA dehydrogenase-like C-terminal" evidence="14">
    <location>
        <begin position="460"/>
        <end position="581"/>
    </location>
</feature>
<evidence type="ECO:0000313" key="16">
    <source>
        <dbReference type="Proteomes" id="UP000024836"/>
    </source>
</evidence>
<dbReference type="EC" id="1.3.99.41" evidence="8"/>
<dbReference type="SUPFAM" id="SSF56645">
    <property type="entry name" value="Acyl-CoA dehydrogenase NM domain-like"/>
    <property type="match status" value="1"/>
</dbReference>
<dbReference type="Gene3D" id="2.40.110.10">
    <property type="entry name" value="Butyryl-CoA Dehydrogenase, subunit A, domain 2"/>
    <property type="match status" value="1"/>
</dbReference>
<evidence type="ECO:0000256" key="1">
    <source>
        <dbReference type="ARBA" id="ARBA00001974"/>
    </source>
</evidence>
<evidence type="ECO:0000256" key="2">
    <source>
        <dbReference type="ARBA" id="ARBA00009347"/>
    </source>
</evidence>
<proteinExistence type="inferred from homology"/>
<evidence type="ECO:0000256" key="3">
    <source>
        <dbReference type="ARBA" id="ARBA00022630"/>
    </source>
</evidence>
<evidence type="ECO:0000256" key="9">
    <source>
        <dbReference type="ARBA" id="ARBA00069043"/>
    </source>
</evidence>
<dbReference type="InterPro" id="IPR052166">
    <property type="entry name" value="Diverse_Acyl-CoA_DH"/>
</dbReference>
<keyword evidence="16" id="KW-1185">Reference proteome</keyword>
<dbReference type="Proteomes" id="UP000024836">
    <property type="component" value="Unassembled WGS sequence"/>
</dbReference>
<dbReference type="RefSeq" id="WP_035253441.1">
    <property type="nucleotide sequence ID" value="NZ_AQQY01000018.1"/>
</dbReference>
<dbReference type="SUPFAM" id="SSF47203">
    <property type="entry name" value="Acyl-CoA dehydrogenase C-terminal domain-like"/>
    <property type="match status" value="1"/>
</dbReference>
<keyword evidence="5 10" id="KW-0560">Oxidoreductase</keyword>
<dbReference type="Gene3D" id="1.10.540.10">
    <property type="entry name" value="Acyl-CoA dehydrogenase/oxidase, N-terminal domain"/>
    <property type="match status" value="1"/>
</dbReference>
<dbReference type="GO" id="GO:0016627">
    <property type="term" value="F:oxidoreductase activity, acting on the CH-CH group of donors"/>
    <property type="evidence" value="ECO:0007669"/>
    <property type="project" value="InterPro"/>
</dbReference>
<dbReference type="GO" id="GO:0050660">
    <property type="term" value="F:flavin adenine dinucleotide binding"/>
    <property type="evidence" value="ECO:0007669"/>
    <property type="project" value="InterPro"/>
</dbReference>
<evidence type="ECO:0000256" key="8">
    <source>
        <dbReference type="ARBA" id="ARBA00066694"/>
    </source>
</evidence>
<comment type="cofactor">
    <cofactor evidence="1 10">
        <name>FAD</name>
        <dbReference type="ChEBI" id="CHEBI:57692"/>
    </cofactor>
</comment>
<comment type="function">
    <text evidence="7">Involved in the assimilation of dimethylsulphoniopropionate (DMSP), an important compound in the fixation of carbon in marine phytoplankton, by mediating the conversion of 3-(methylthio)propanoyl-CoA (MMPA-CoA) to 3-(methylthio)acryloyl-CoA (MTA-CoA).</text>
</comment>
<evidence type="ECO:0000259" key="11">
    <source>
        <dbReference type="Pfam" id="PF00441"/>
    </source>
</evidence>
<evidence type="ECO:0000256" key="5">
    <source>
        <dbReference type="ARBA" id="ARBA00023002"/>
    </source>
</evidence>
<dbReference type="InterPro" id="IPR009075">
    <property type="entry name" value="AcylCo_DH/oxidase_C"/>
</dbReference>
<dbReference type="AlphaFoldDB" id="A0A058ZHU1"/>
<evidence type="ECO:0000259" key="13">
    <source>
        <dbReference type="Pfam" id="PF02771"/>
    </source>
</evidence>
<dbReference type="eggNOG" id="COG1960">
    <property type="taxonomic scope" value="Bacteria"/>
</dbReference>
<dbReference type="PANTHER" id="PTHR42803:SF1">
    <property type="entry name" value="BROAD-SPECIFICITY LINEAR ACYL-COA DEHYDROGENASE FADE5"/>
    <property type="match status" value="1"/>
</dbReference>
<dbReference type="InterPro" id="IPR025878">
    <property type="entry name" value="Acyl-CoA_dh-like_C_dom"/>
</dbReference>
<evidence type="ECO:0000259" key="12">
    <source>
        <dbReference type="Pfam" id="PF02770"/>
    </source>
</evidence>
<dbReference type="FunFam" id="2.40.110.10:FF:000031">
    <property type="entry name" value="Acyl-CoA dehydrogenase, putative"/>
    <property type="match status" value="1"/>
</dbReference>
<dbReference type="InterPro" id="IPR037069">
    <property type="entry name" value="AcylCoA_DH/ox_N_sf"/>
</dbReference>
<dbReference type="PANTHER" id="PTHR42803">
    <property type="entry name" value="ACYL-COA DEHYDROGENASE"/>
    <property type="match status" value="1"/>
</dbReference>
<dbReference type="Pfam" id="PF12806">
    <property type="entry name" value="Acyl-CoA_dh_C"/>
    <property type="match status" value="1"/>
</dbReference>
<keyword evidence="4 10" id="KW-0274">FAD</keyword>
<feature type="domain" description="Acyl-CoA dehydrogenase/oxidase C-terminal" evidence="11">
    <location>
        <begin position="277"/>
        <end position="440"/>
    </location>
</feature>
<dbReference type="STRING" id="1461693.ATO10_15722"/>
<accession>A0A058ZHU1</accession>
<evidence type="ECO:0000256" key="4">
    <source>
        <dbReference type="ARBA" id="ARBA00022827"/>
    </source>
</evidence>
<dbReference type="InterPro" id="IPR036250">
    <property type="entry name" value="AcylCo_DH-like_C"/>
</dbReference>
<feature type="domain" description="Acyl-CoA oxidase/dehydrogenase middle" evidence="12">
    <location>
        <begin position="161"/>
        <end position="262"/>
    </location>
</feature>
<dbReference type="EMBL" id="AQQY01000018">
    <property type="protein sequence ID" value="KCV80747.1"/>
    <property type="molecule type" value="Genomic_DNA"/>
</dbReference>
<dbReference type="Pfam" id="PF02770">
    <property type="entry name" value="Acyl-CoA_dh_M"/>
    <property type="match status" value="1"/>
</dbReference>
<comment type="similarity">
    <text evidence="2 10">Belongs to the acyl-CoA dehydrogenase family.</text>
</comment>
<name>A0A058ZHU1_9RHOB</name>
<dbReference type="InterPro" id="IPR009100">
    <property type="entry name" value="AcylCoA_DH/oxidase_NM_dom_sf"/>
</dbReference>
<dbReference type="InterPro" id="IPR046373">
    <property type="entry name" value="Acyl-CoA_Oxase/DH_mid-dom_sf"/>
</dbReference>
<dbReference type="PATRIC" id="fig|1461693.3.peg.3169"/>
<dbReference type="InterPro" id="IPR013786">
    <property type="entry name" value="AcylCoA_DH/ox_N"/>
</dbReference>
<dbReference type="Pfam" id="PF02771">
    <property type="entry name" value="Acyl-CoA_dh_N"/>
    <property type="match status" value="1"/>
</dbReference>
<evidence type="ECO:0000256" key="10">
    <source>
        <dbReference type="RuleBase" id="RU362125"/>
    </source>
</evidence>
<evidence type="ECO:0000256" key="6">
    <source>
        <dbReference type="ARBA" id="ARBA00051388"/>
    </source>
</evidence>